<dbReference type="GO" id="GO:0003677">
    <property type="term" value="F:DNA binding"/>
    <property type="evidence" value="ECO:0007669"/>
    <property type="project" value="UniProtKB-KW"/>
</dbReference>
<evidence type="ECO:0000259" key="12">
    <source>
        <dbReference type="Pfam" id="PF00712"/>
    </source>
</evidence>
<evidence type="ECO:0000259" key="13">
    <source>
        <dbReference type="Pfam" id="PF02767"/>
    </source>
</evidence>
<feature type="non-terminal residue" evidence="14">
    <location>
        <position position="292"/>
    </location>
</feature>
<dbReference type="EMBL" id="JADIMV010000078">
    <property type="protein sequence ID" value="MBO8439934.1"/>
    <property type="molecule type" value="Genomic_DNA"/>
</dbReference>
<evidence type="ECO:0000256" key="8">
    <source>
        <dbReference type="ARBA" id="ARBA00022932"/>
    </source>
</evidence>
<comment type="caution">
    <text evidence="14">The sequence shown here is derived from an EMBL/GenBank/DDBJ whole genome shotgun (WGS) entry which is preliminary data.</text>
</comment>
<evidence type="ECO:0000256" key="7">
    <source>
        <dbReference type="ARBA" id="ARBA00022705"/>
    </source>
</evidence>
<dbReference type="SMART" id="SM00480">
    <property type="entry name" value="POL3Bc"/>
    <property type="match status" value="1"/>
</dbReference>
<comment type="similarity">
    <text evidence="2">Belongs to the beta sliding clamp family.</text>
</comment>
<dbReference type="GO" id="GO:0003887">
    <property type="term" value="F:DNA-directed DNA polymerase activity"/>
    <property type="evidence" value="ECO:0007669"/>
    <property type="project" value="UniProtKB-KW"/>
</dbReference>
<dbReference type="AlphaFoldDB" id="A0A940IER7"/>
<proteinExistence type="inferred from homology"/>
<evidence type="ECO:0000256" key="3">
    <source>
        <dbReference type="ARBA" id="ARBA00021035"/>
    </source>
</evidence>
<dbReference type="Gene3D" id="3.70.10.10">
    <property type="match status" value="1"/>
</dbReference>
<evidence type="ECO:0000256" key="10">
    <source>
        <dbReference type="ARBA" id="ARBA00030988"/>
    </source>
</evidence>
<comment type="subcellular location">
    <subcellularLocation>
        <location evidence="1">Cytoplasm</location>
    </subcellularLocation>
</comment>
<dbReference type="CDD" id="cd00140">
    <property type="entry name" value="beta_clamp"/>
    <property type="match status" value="1"/>
</dbReference>
<dbReference type="Pfam" id="PF02767">
    <property type="entry name" value="DNA_pol3_beta_2"/>
    <property type="match status" value="1"/>
</dbReference>
<dbReference type="NCBIfam" id="TIGR00663">
    <property type="entry name" value="dnan"/>
    <property type="match status" value="1"/>
</dbReference>
<evidence type="ECO:0000256" key="2">
    <source>
        <dbReference type="ARBA" id="ARBA00010752"/>
    </source>
</evidence>
<dbReference type="GO" id="GO:0009360">
    <property type="term" value="C:DNA polymerase III complex"/>
    <property type="evidence" value="ECO:0007669"/>
    <property type="project" value="InterPro"/>
</dbReference>
<evidence type="ECO:0000256" key="5">
    <source>
        <dbReference type="ARBA" id="ARBA00022679"/>
    </source>
</evidence>
<dbReference type="InterPro" id="IPR022637">
    <property type="entry name" value="DNA_polIII_beta_cen"/>
</dbReference>
<evidence type="ECO:0000256" key="9">
    <source>
        <dbReference type="ARBA" id="ARBA00023125"/>
    </source>
</evidence>
<keyword evidence="4" id="KW-0963">Cytoplasm</keyword>
<dbReference type="Pfam" id="PF00712">
    <property type="entry name" value="DNA_pol3_beta"/>
    <property type="match status" value="1"/>
</dbReference>
<keyword evidence="8" id="KW-0239">DNA-directed DNA polymerase</keyword>
<feature type="domain" description="DNA polymerase III beta sliding clamp central" evidence="13">
    <location>
        <begin position="132"/>
        <end position="244"/>
    </location>
</feature>
<name>A0A940IER7_9BACT</name>
<evidence type="ECO:0000313" key="15">
    <source>
        <dbReference type="Proteomes" id="UP000712007"/>
    </source>
</evidence>
<dbReference type="Proteomes" id="UP000712007">
    <property type="component" value="Unassembled WGS sequence"/>
</dbReference>
<feature type="domain" description="DNA polymerase III beta sliding clamp N-terminal" evidence="12">
    <location>
        <begin position="1"/>
        <end position="118"/>
    </location>
</feature>
<dbReference type="GO" id="GO:0008408">
    <property type="term" value="F:3'-5' exonuclease activity"/>
    <property type="evidence" value="ECO:0007669"/>
    <property type="project" value="InterPro"/>
</dbReference>
<dbReference type="InterPro" id="IPR001001">
    <property type="entry name" value="DNA_polIII_beta"/>
</dbReference>
<keyword evidence="6 14" id="KW-0548">Nucleotidyltransferase</keyword>
<dbReference type="InterPro" id="IPR022634">
    <property type="entry name" value="DNA_polIII_beta_N"/>
</dbReference>
<keyword evidence="9" id="KW-0238">DNA-binding</keyword>
<evidence type="ECO:0000256" key="6">
    <source>
        <dbReference type="ARBA" id="ARBA00022695"/>
    </source>
</evidence>
<reference evidence="14" key="1">
    <citation type="submission" date="2020-10" db="EMBL/GenBank/DDBJ databases">
        <authorList>
            <person name="Gilroy R."/>
        </authorList>
    </citation>
    <scope>NUCLEOTIDE SEQUENCE</scope>
    <source>
        <strain evidence="14">3924</strain>
    </source>
</reference>
<evidence type="ECO:0000313" key="14">
    <source>
        <dbReference type="EMBL" id="MBO8439934.1"/>
    </source>
</evidence>
<evidence type="ECO:0000256" key="4">
    <source>
        <dbReference type="ARBA" id="ARBA00022490"/>
    </source>
</evidence>
<evidence type="ECO:0000256" key="11">
    <source>
        <dbReference type="ARBA" id="ARBA00033276"/>
    </source>
</evidence>
<dbReference type="Gene3D" id="3.10.150.10">
    <property type="entry name" value="DNA Polymerase III, subunit A, domain 2"/>
    <property type="match status" value="1"/>
</dbReference>
<keyword evidence="7" id="KW-0235">DNA replication</keyword>
<keyword evidence="5 14" id="KW-0808">Transferase</keyword>
<dbReference type="SUPFAM" id="SSF55979">
    <property type="entry name" value="DNA clamp"/>
    <property type="match status" value="3"/>
</dbReference>
<reference evidence="14" key="2">
    <citation type="journal article" date="2021" name="PeerJ">
        <title>Extensive microbial diversity within the chicken gut microbiome revealed by metagenomics and culture.</title>
        <authorList>
            <person name="Gilroy R."/>
            <person name="Ravi A."/>
            <person name="Getino M."/>
            <person name="Pursley I."/>
            <person name="Horton D.L."/>
            <person name="Alikhan N.F."/>
            <person name="Baker D."/>
            <person name="Gharbi K."/>
            <person name="Hall N."/>
            <person name="Watson M."/>
            <person name="Adriaenssens E.M."/>
            <person name="Foster-Nyarko E."/>
            <person name="Jarju S."/>
            <person name="Secka A."/>
            <person name="Antonio M."/>
            <person name="Oren A."/>
            <person name="Chaudhuri R.R."/>
            <person name="La Ragione R."/>
            <person name="Hildebrand F."/>
            <person name="Pallen M.J."/>
        </authorList>
    </citation>
    <scope>NUCLEOTIDE SEQUENCE</scope>
    <source>
        <strain evidence="14">3924</strain>
    </source>
</reference>
<dbReference type="PANTHER" id="PTHR30478">
    <property type="entry name" value="DNA POLYMERASE III SUBUNIT BETA"/>
    <property type="match status" value="1"/>
</dbReference>
<dbReference type="GO" id="GO:0006271">
    <property type="term" value="P:DNA strand elongation involved in DNA replication"/>
    <property type="evidence" value="ECO:0007669"/>
    <property type="project" value="TreeGrafter"/>
</dbReference>
<protein>
    <recommendedName>
        <fullName evidence="3">Beta sliding clamp</fullName>
    </recommendedName>
    <alternativeName>
        <fullName evidence="11">Beta-clamp processivity factor</fullName>
    </alternativeName>
    <alternativeName>
        <fullName evidence="10">DNA polymerase III beta sliding clamp subunit</fullName>
    </alternativeName>
</protein>
<sequence length="292" mass="32203">MNFTVSCSALLSRLQSVGRVISSKSPMAILDNFLLKVENNVLTVTASDLETTMTATLELESSDGDIVIALPAKLLMETLKEFSEQPLTFEVNTENFAVLFRTETGTYNFIGQNGMEFPKAQELADDAKSITMPAELLAGGVSKTSFATATDDLRPTMTGIFFNFMPDAVTFVATDAHKLVRLKNTSVHSEEEMSFILPKKPATLLKNILGGEKGDVNVSFDNKNIVFDMPSYRMICRQIEGRYPSYNNVIPQNNPYRLIVDRLVFINALKRVMAFANQGTMLVKLAISAGSI</sequence>
<dbReference type="InterPro" id="IPR046938">
    <property type="entry name" value="DNA_clamp_sf"/>
</dbReference>
<dbReference type="PANTHER" id="PTHR30478:SF0">
    <property type="entry name" value="BETA SLIDING CLAMP"/>
    <property type="match status" value="1"/>
</dbReference>
<dbReference type="GO" id="GO:0005737">
    <property type="term" value="C:cytoplasm"/>
    <property type="evidence" value="ECO:0007669"/>
    <property type="project" value="UniProtKB-SubCell"/>
</dbReference>
<organism evidence="14 15">
    <name type="scientific">Candidatus Aphodosoma intestinipullorum</name>
    <dbReference type="NCBI Taxonomy" id="2840674"/>
    <lineage>
        <taxon>Bacteria</taxon>
        <taxon>Pseudomonadati</taxon>
        <taxon>Bacteroidota</taxon>
        <taxon>Bacteroidia</taxon>
        <taxon>Bacteroidales</taxon>
        <taxon>Candidatus Aphodosoma</taxon>
    </lineage>
</organism>
<gene>
    <name evidence="14" type="primary">dnaN</name>
    <name evidence="14" type="ORF">IAC51_04710</name>
</gene>
<accession>A0A940IER7</accession>
<evidence type="ECO:0000256" key="1">
    <source>
        <dbReference type="ARBA" id="ARBA00004496"/>
    </source>
</evidence>